<dbReference type="EMBL" id="WQMT02000009">
    <property type="protein sequence ID" value="KAG9219568.1"/>
    <property type="molecule type" value="Genomic_DNA"/>
</dbReference>
<protein>
    <submittedName>
        <fullName evidence="1">Uncharacterized protein</fullName>
    </submittedName>
</protein>
<evidence type="ECO:0000313" key="2">
    <source>
        <dbReference type="Proteomes" id="UP000824881"/>
    </source>
</evidence>
<keyword evidence="2" id="KW-1185">Reference proteome</keyword>
<comment type="caution">
    <text evidence="1">The sequence shown here is derived from an EMBL/GenBank/DDBJ whole genome shotgun (WGS) entry which is preliminary data.</text>
</comment>
<organism evidence="1 2">
    <name type="scientific">Pleurotus cornucopiae</name>
    <name type="common">Cornucopia mushroom</name>
    <dbReference type="NCBI Taxonomy" id="5321"/>
    <lineage>
        <taxon>Eukaryota</taxon>
        <taxon>Fungi</taxon>
        <taxon>Dikarya</taxon>
        <taxon>Basidiomycota</taxon>
        <taxon>Agaricomycotina</taxon>
        <taxon>Agaricomycetes</taxon>
        <taxon>Agaricomycetidae</taxon>
        <taxon>Agaricales</taxon>
        <taxon>Pleurotineae</taxon>
        <taxon>Pleurotaceae</taxon>
        <taxon>Pleurotus</taxon>
    </lineage>
</organism>
<sequence>MRRHGDFNGFLNDLAFIQNFSQRLWLKGFHSVNWTFISPNCVQISCLRIPLNLRSCVLISPPLQVQLPVDLSASSRIADPVDGIVCIVRNAVSENRLSLCIDVPPSSSPFPSPSSSFLPPPIPGVHEFAVKIPPGRASRTTSTQNKEKDKAMEATAKVNGNGATRSQHTKASSSTSSSSGSAGSPILSPSTPTPGASQLPSIPAPPSPVTTPTKSTINHGIAAHSHRDSLTSSRPAPPSPSISRRASAAPSTASTHSSKSRASRPSSTAAISRANSSRKSQRLSQLTPILAPSPSPKQQQQQPQRGSAHVLIKIRDFGFAATDERHYGLGADVPKANRPKTLNRKLGGWRRVSSGGVSTSSGSDQEHAEEDGEEDGWGGFKFGVGRFSWGPGTTMAGSSSGDTEDERPAGTEEGYPSLNDLKRNFDDDDDDERYEDDDEGFYDAEEGYDDDGGLIHSEDTPLYPGLYRAMYAFEPEGTAEMALEEDQIVKVVGRGGGVGWAVVDKAYIHGVSDSTTEKRSSAGEGNGHALVPESYLEVYQLDEDTDN</sequence>
<reference evidence="1 2" key="1">
    <citation type="journal article" date="2021" name="Appl. Environ. Microbiol.">
        <title>Genetic linkage and physical mapping for an oyster mushroom Pleurotus cornucopiae and QTL analysis for the trait cap color.</title>
        <authorList>
            <person name="Zhang Y."/>
            <person name="Gao W."/>
            <person name="Sonnenberg A."/>
            <person name="Chen Q."/>
            <person name="Zhang J."/>
            <person name="Huang C."/>
        </authorList>
    </citation>
    <scope>NUCLEOTIDE SEQUENCE [LARGE SCALE GENOMIC DNA]</scope>
    <source>
        <strain evidence="1">CCMSSC00406</strain>
    </source>
</reference>
<name>A0ACB7IPW2_PLECO</name>
<accession>A0ACB7IPW2</accession>
<gene>
    <name evidence="1" type="ORF">CCMSSC00406_0008225</name>
</gene>
<evidence type="ECO:0000313" key="1">
    <source>
        <dbReference type="EMBL" id="KAG9219568.1"/>
    </source>
</evidence>
<proteinExistence type="predicted"/>
<dbReference type="Proteomes" id="UP000824881">
    <property type="component" value="Unassembled WGS sequence"/>
</dbReference>